<sequence length="166" mass="20354">MNAHPLQGVIREILRRNNTPRTRIGPSSRERREWERNREALQDLQVMFVLAWKKTRVGAFWKSIVYNRSLLGSLMFYHHVFLKTPVQQMPGFFQDPDHPDHDYQTFIRDFKEVREQRRRERRKNRGDDRQGYRDGSRRGYPSRDRDQRRSQDTDRQGYRSRDDDRF</sequence>
<feature type="compositionally biased region" description="Basic and acidic residues" evidence="1">
    <location>
        <begin position="125"/>
        <end position="166"/>
    </location>
</feature>
<evidence type="ECO:0000313" key="3">
    <source>
        <dbReference type="Proteomes" id="UP000449092"/>
    </source>
</evidence>
<dbReference type="Proteomes" id="UP000449092">
    <property type="component" value="Unassembled WGS sequence"/>
</dbReference>
<evidence type="ECO:0000256" key="1">
    <source>
        <dbReference type="SAM" id="MobiDB-lite"/>
    </source>
</evidence>
<reference evidence="2 3" key="1">
    <citation type="submission" date="2019-09" db="EMBL/GenBank/DDBJ databases">
        <title>Characterisation of the sponge microbiome using genome-centric metagenomics.</title>
        <authorList>
            <person name="Engelberts J.P."/>
            <person name="Robbins S.J."/>
            <person name="De Goeij J.M."/>
            <person name="Aranda M."/>
            <person name="Bell S.C."/>
            <person name="Webster N.S."/>
        </authorList>
    </citation>
    <scope>NUCLEOTIDE SEQUENCE [LARGE SCALE GENOMIC DNA]</scope>
    <source>
        <strain evidence="2">SB0662_bin_43</strain>
    </source>
</reference>
<name>A0A845D939_9BACT</name>
<protein>
    <submittedName>
        <fullName evidence="2">Uncharacterized protein</fullName>
    </submittedName>
</protein>
<organism evidence="2 3">
    <name type="scientific">Candidatus Spechtbacteria bacterium SB0662_bin_43</name>
    <dbReference type="NCBI Taxonomy" id="2604897"/>
    <lineage>
        <taxon>Bacteria</taxon>
        <taxon>Candidatus Spechtiibacteriota</taxon>
    </lineage>
</organism>
<dbReference type="AlphaFoldDB" id="A0A845D939"/>
<gene>
    <name evidence="2" type="ORF">F4X82_00630</name>
</gene>
<proteinExistence type="predicted"/>
<comment type="caution">
    <text evidence="2">The sequence shown here is derived from an EMBL/GenBank/DDBJ whole genome shotgun (WGS) entry which is preliminary data.</text>
</comment>
<dbReference type="EMBL" id="VXOY01000007">
    <property type="protein sequence ID" value="MYE38012.1"/>
    <property type="molecule type" value="Genomic_DNA"/>
</dbReference>
<accession>A0A845D939</accession>
<feature type="region of interest" description="Disordered" evidence="1">
    <location>
        <begin position="114"/>
        <end position="166"/>
    </location>
</feature>
<evidence type="ECO:0000313" key="2">
    <source>
        <dbReference type="EMBL" id="MYE38012.1"/>
    </source>
</evidence>